<dbReference type="Pfam" id="PF00072">
    <property type="entry name" value="Response_reg"/>
    <property type="match status" value="2"/>
</dbReference>
<dbReference type="PROSITE" id="PS50113">
    <property type="entry name" value="PAC"/>
    <property type="match status" value="3"/>
</dbReference>
<evidence type="ECO:0000256" key="17">
    <source>
        <dbReference type="SAM" id="Phobius"/>
    </source>
</evidence>
<dbReference type="InterPro" id="IPR001789">
    <property type="entry name" value="Sig_transdc_resp-reg_receiver"/>
</dbReference>
<evidence type="ECO:0000259" key="21">
    <source>
        <dbReference type="PROSITE" id="PS50112"/>
    </source>
</evidence>
<dbReference type="Gene3D" id="3.40.50.2300">
    <property type="match status" value="2"/>
</dbReference>
<organism evidence="24 25">
    <name type="scientific">Thalassotalea euphylliae</name>
    <dbReference type="NCBI Taxonomy" id="1655234"/>
    <lineage>
        <taxon>Bacteria</taxon>
        <taxon>Pseudomonadati</taxon>
        <taxon>Pseudomonadota</taxon>
        <taxon>Gammaproteobacteria</taxon>
        <taxon>Alteromonadales</taxon>
        <taxon>Colwelliaceae</taxon>
        <taxon>Thalassotalea</taxon>
    </lineage>
</organism>
<evidence type="ECO:0000256" key="5">
    <source>
        <dbReference type="ARBA" id="ARBA00022553"/>
    </source>
</evidence>
<dbReference type="Proteomes" id="UP000256999">
    <property type="component" value="Unassembled WGS sequence"/>
</dbReference>
<keyword evidence="14" id="KW-0131">Cell cycle</keyword>
<evidence type="ECO:0000256" key="12">
    <source>
        <dbReference type="ARBA" id="ARBA00023012"/>
    </source>
</evidence>
<comment type="catalytic activity">
    <reaction evidence="1">
        <text>ATP + protein L-histidine = ADP + protein N-phospho-L-histidine.</text>
        <dbReference type="EC" id="2.7.13.3"/>
    </reaction>
</comment>
<dbReference type="NCBIfam" id="TIGR00229">
    <property type="entry name" value="sensory_box"/>
    <property type="match status" value="4"/>
</dbReference>
<keyword evidence="6" id="KW-0808">Transferase</keyword>
<dbReference type="Gene3D" id="3.30.450.20">
    <property type="entry name" value="PAS domain"/>
    <property type="match status" value="5"/>
</dbReference>
<keyword evidence="9" id="KW-0418">Kinase</keyword>
<feature type="domain" description="Response regulatory" evidence="20">
    <location>
        <begin position="1040"/>
        <end position="1161"/>
    </location>
</feature>
<dbReference type="SMART" id="SM00387">
    <property type="entry name" value="HATPase_c"/>
    <property type="match status" value="1"/>
</dbReference>
<dbReference type="CDD" id="cd16922">
    <property type="entry name" value="HATPase_EvgS-ArcB-TorS-like"/>
    <property type="match status" value="1"/>
</dbReference>
<sequence length="1548" mass="173230">MISKFTHATYKSLLAMLVWLFTSSTIIADEVTSHSAQLNVQRPQAAFEPSASSADDLLPANNSSETNVTHNAHQDSTVFWVMALFCGIAVAIIVWLLFAHRRTQQSLIHANLSLEQQVALRTTELLDNERNFRGLFDSSHVALMVMIQHKMVDCNQAALTLYGIDDKEQLASVFPFGVSPEFQPDGSSSQEIVDINIAKAKETGFSSFEWEHIRFGNQRFYCEVNLQPIDWQKQAGILCTVRDITAKKLADRLNRKNDIRLKVAAEAAELADWEWTPSLKRLSGSEMLAKIVGIKPGRIDVNKALYPLVNRKDLASALRKLKRFRSGDDIFCKFEVRLKHTGDSDYRWIATTLRKAASHTYQLVGVSQDITRFKSAEQLATDNQKRLNIVLNGANAGMWTWDGEKNTFTTNETWTQVLGYEPRQLNLSLGEDVEKWVELIHVDNRDEVQQLFNDYIDNKADELRVECKMKTRQGEWRWFLVNGSALTRNEKNKALKISGLIVDITKAKSMQLQLESSREIAEQVAKEREIIINTIPGIVYTCRLDENWSMLFMSDMTEQLLQIPPIKFLSGEVSFASIIHPDDNDRITKAVYDAVARHQPYTVEYRLFRADGEQRWVYESGQASYDCDGRPKVLHGTIIDITDRKESEELFHALIESAPECMMVINQKREIVLVNALAQELFGYSEKEFLGRSIDMLIPEKIRPIHQVHVEKYMDNPSVRDMGANMSLAALHAKGFEFPVEISLSPLNTGEDMLICASIRDISERKLAEQQLLSAKDTAEQATRAKSDFLANMSHEIRTPMNAIIGMSHLALQQPLPTKAQNYIQKVELSAQSLLGIINDILDFSKIEAGKLDIEQVDFSLNEVIDHFSNTFALKAAQKNIELLIDLPRNTPTNLVGDPLRLKQILINLGSNAIKFTDSGEIKLKVSSELLPKSNANGASVDSLSLKFTVSDTGIGMTDEQQNRLFRAFSQADSSTTRKYGGTGLGLTITKNLVELMGGKISVSSKSLEGTTFEFNCTFKLSDKTLDEKIVVPAHLSQLRVLVVDDNESAREILSEMLNQLGFQAQAVDSGQQALVLINDKKTLFDLIYVDWVMPKMDGLAFVKALSEQPRANKLPKLVMMTAYDIQDMAEKAQQRSISYDASLTKPTSPSHLYESILEAFSHHQEEAVDTEQLQQSSVETVQQWPELSGKRILLVEDNEFNQELAKDLLTGEGIIVDLAENGQIALNKLKPDIYDAILMDCQMPVMDGYTATSHIRKNTAYDQLPIIAMTANVMQRDVERTLAVGMNAHIGKPIEVRALFSTLAQCIFPTKIATHSATEQLTQDNEQITVKSAIAKDMNGQQNAPLPIIAGVNCKQGLATVAGDLKLYHKLLHRFIDGYHNFLEDYQQADLETKVRIAHSLKGTSANIGASEVQQLAAQLEQDLSADVDTKALSLLATKLANSLSHALTSITEYLDLIDQADAYQQPENQPDTPTKQTITLSDVEITTMLQEIIDLAEDFDSEAVDKLAALIMKIGDSPIRPQLEQANQQLSSYDFEATAAILKSIV</sequence>
<dbReference type="GO" id="GO:0006355">
    <property type="term" value="P:regulation of DNA-templated transcription"/>
    <property type="evidence" value="ECO:0007669"/>
    <property type="project" value="InterPro"/>
</dbReference>
<comment type="caution">
    <text evidence="24">The sequence shown here is derived from an EMBL/GenBank/DDBJ whole genome shotgun (WGS) entry which is preliminary data.</text>
</comment>
<dbReference type="SMART" id="SM00448">
    <property type="entry name" value="REC"/>
    <property type="match status" value="2"/>
</dbReference>
<evidence type="ECO:0000256" key="11">
    <source>
        <dbReference type="ARBA" id="ARBA00022989"/>
    </source>
</evidence>
<feature type="domain" description="HPt" evidence="23">
    <location>
        <begin position="1361"/>
        <end position="1459"/>
    </location>
</feature>
<dbReference type="Pfam" id="PF01627">
    <property type="entry name" value="Hpt"/>
    <property type="match status" value="1"/>
</dbReference>
<dbReference type="GO" id="GO:0005886">
    <property type="term" value="C:plasma membrane"/>
    <property type="evidence" value="ECO:0007669"/>
    <property type="project" value="UniProtKB-SubCell"/>
</dbReference>
<dbReference type="Pfam" id="PF08447">
    <property type="entry name" value="PAS_3"/>
    <property type="match status" value="2"/>
</dbReference>
<evidence type="ECO:0000313" key="25">
    <source>
        <dbReference type="Proteomes" id="UP000256999"/>
    </source>
</evidence>
<evidence type="ECO:0000259" key="23">
    <source>
        <dbReference type="PROSITE" id="PS50894"/>
    </source>
</evidence>
<dbReference type="Gene3D" id="1.10.287.130">
    <property type="match status" value="1"/>
</dbReference>
<keyword evidence="10" id="KW-0067">ATP-binding</keyword>
<gene>
    <name evidence="24" type="ORF">DXX92_06800</name>
</gene>
<dbReference type="SMART" id="SM00086">
    <property type="entry name" value="PAC"/>
    <property type="match status" value="5"/>
</dbReference>
<evidence type="ECO:0000256" key="3">
    <source>
        <dbReference type="ARBA" id="ARBA00012438"/>
    </source>
</evidence>
<dbReference type="SMART" id="SM00073">
    <property type="entry name" value="HPT"/>
    <property type="match status" value="1"/>
</dbReference>
<dbReference type="CDD" id="cd00130">
    <property type="entry name" value="PAS"/>
    <property type="match status" value="3"/>
</dbReference>
<accession>A0A3E0UDL2</accession>
<evidence type="ECO:0000256" key="4">
    <source>
        <dbReference type="ARBA" id="ARBA00022475"/>
    </source>
</evidence>
<dbReference type="InterPro" id="IPR005467">
    <property type="entry name" value="His_kinase_dom"/>
</dbReference>
<dbReference type="InterPro" id="IPR003661">
    <property type="entry name" value="HisK_dim/P_dom"/>
</dbReference>
<feature type="modified residue" description="4-aspartylphosphate" evidence="16">
    <location>
        <position position="1241"/>
    </location>
</feature>
<dbReference type="Pfam" id="PF13426">
    <property type="entry name" value="PAS_9"/>
    <property type="match status" value="1"/>
</dbReference>
<keyword evidence="18" id="KW-0732">Signal</keyword>
<feature type="transmembrane region" description="Helical" evidence="17">
    <location>
        <begin position="78"/>
        <end position="98"/>
    </location>
</feature>
<evidence type="ECO:0000313" key="24">
    <source>
        <dbReference type="EMBL" id="REL35088.1"/>
    </source>
</evidence>
<feature type="modified residue" description="4-aspartylphosphate" evidence="16">
    <location>
        <position position="1091"/>
    </location>
</feature>
<dbReference type="Gene3D" id="3.30.565.10">
    <property type="entry name" value="Histidine kinase-like ATPase, C-terminal domain"/>
    <property type="match status" value="1"/>
</dbReference>
<dbReference type="OrthoDB" id="9810730at2"/>
<dbReference type="InterPro" id="IPR004358">
    <property type="entry name" value="Sig_transdc_His_kin-like_C"/>
</dbReference>
<dbReference type="SUPFAM" id="SSF55785">
    <property type="entry name" value="PYP-like sensor domain (PAS domain)"/>
    <property type="match status" value="4"/>
</dbReference>
<reference evidence="24 25" key="1">
    <citation type="submission" date="2018-08" db="EMBL/GenBank/DDBJ databases">
        <title>Thalassotalea euphylliae genome.</title>
        <authorList>
            <person name="Summers S."/>
            <person name="Rice S.A."/>
            <person name="Freckelton M.L."/>
            <person name="Nedved B.T."/>
            <person name="Hadfield M.G."/>
        </authorList>
    </citation>
    <scope>NUCLEOTIDE SEQUENCE [LARGE SCALE GENOMIC DNA]</scope>
    <source>
        <strain evidence="24 25">H2</strain>
    </source>
</reference>
<evidence type="ECO:0000256" key="9">
    <source>
        <dbReference type="ARBA" id="ARBA00022777"/>
    </source>
</evidence>
<dbReference type="Pfam" id="PF02518">
    <property type="entry name" value="HATPase_c"/>
    <property type="match status" value="1"/>
</dbReference>
<feature type="chain" id="PRO_5017731292" description="histidine kinase" evidence="18">
    <location>
        <begin position="29"/>
        <end position="1548"/>
    </location>
</feature>
<dbReference type="PANTHER" id="PTHR45339:SF1">
    <property type="entry name" value="HYBRID SIGNAL TRANSDUCTION HISTIDINE KINASE J"/>
    <property type="match status" value="1"/>
</dbReference>
<name>A0A3E0UDL2_9GAMM</name>
<dbReference type="PROSITE" id="PS50110">
    <property type="entry name" value="RESPONSE_REGULATORY"/>
    <property type="match status" value="2"/>
</dbReference>
<feature type="domain" description="PAS" evidence="21">
    <location>
        <begin position="383"/>
        <end position="459"/>
    </location>
</feature>
<dbReference type="InterPro" id="IPR036097">
    <property type="entry name" value="HisK_dim/P_sf"/>
</dbReference>
<dbReference type="InterPro" id="IPR036890">
    <property type="entry name" value="HATPase_C_sf"/>
</dbReference>
<dbReference type="EMBL" id="QUOV01000001">
    <property type="protein sequence ID" value="REL35088.1"/>
    <property type="molecule type" value="Genomic_DNA"/>
</dbReference>
<proteinExistence type="predicted"/>
<evidence type="ECO:0000259" key="22">
    <source>
        <dbReference type="PROSITE" id="PS50113"/>
    </source>
</evidence>
<evidence type="ECO:0000256" key="15">
    <source>
        <dbReference type="PROSITE-ProRule" id="PRU00110"/>
    </source>
</evidence>
<evidence type="ECO:0000256" key="14">
    <source>
        <dbReference type="ARBA" id="ARBA00023306"/>
    </source>
</evidence>
<feature type="modified residue" description="Phosphohistidine" evidence="15">
    <location>
        <position position="1400"/>
    </location>
</feature>
<comment type="subcellular location">
    <subcellularLocation>
        <location evidence="2">Cell membrane</location>
        <topology evidence="2">Multi-pass membrane protein</topology>
    </subcellularLocation>
</comment>
<keyword evidence="8" id="KW-0547">Nucleotide-binding</keyword>
<dbReference type="CDD" id="cd17546">
    <property type="entry name" value="REC_hyHK_CKI1_RcsC-like"/>
    <property type="match status" value="2"/>
</dbReference>
<dbReference type="InterPro" id="IPR013767">
    <property type="entry name" value="PAS_fold"/>
</dbReference>
<dbReference type="FunFam" id="3.30.565.10:FF:000010">
    <property type="entry name" value="Sensor histidine kinase RcsC"/>
    <property type="match status" value="1"/>
</dbReference>
<dbReference type="SMART" id="SM00091">
    <property type="entry name" value="PAS"/>
    <property type="match status" value="4"/>
</dbReference>
<feature type="domain" description="Response regulatory" evidence="20">
    <location>
        <begin position="1192"/>
        <end position="1308"/>
    </location>
</feature>
<dbReference type="CDD" id="cd00088">
    <property type="entry name" value="HPT"/>
    <property type="match status" value="1"/>
</dbReference>
<dbReference type="PANTHER" id="PTHR45339">
    <property type="entry name" value="HYBRID SIGNAL TRANSDUCTION HISTIDINE KINASE J"/>
    <property type="match status" value="1"/>
</dbReference>
<evidence type="ECO:0000256" key="8">
    <source>
        <dbReference type="ARBA" id="ARBA00022741"/>
    </source>
</evidence>
<dbReference type="InterPro" id="IPR011006">
    <property type="entry name" value="CheY-like_superfamily"/>
</dbReference>
<evidence type="ECO:0000259" key="20">
    <source>
        <dbReference type="PROSITE" id="PS50110"/>
    </source>
</evidence>
<feature type="domain" description="PAS" evidence="21">
    <location>
        <begin position="647"/>
        <end position="717"/>
    </location>
</feature>
<dbReference type="SUPFAM" id="SSF47226">
    <property type="entry name" value="Histidine-containing phosphotransfer domain, HPT domain"/>
    <property type="match status" value="1"/>
</dbReference>
<dbReference type="EC" id="2.7.13.3" evidence="3"/>
<keyword evidence="4" id="KW-1003">Cell membrane</keyword>
<evidence type="ECO:0000256" key="1">
    <source>
        <dbReference type="ARBA" id="ARBA00000085"/>
    </source>
</evidence>
<keyword evidence="5 16" id="KW-0597">Phosphoprotein</keyword>
<dbReference type="SMART" id="SM00388">
    <property type="entry name" value="HisKA"/>
    <property type="match status" value="1"/>
</dbReference>
<feature type="domain" description="PAC" evidence="22">
    <location>
        <begin position="601"/>
        <end position="653"/>
    </location>
</feature>
<dbReference type="PROSITE" id="PS50109">
    <property type="entry name" value="HIS_KIN"/>
    <property type="match status" value="1"/>
</dbReference>
<evidence type="ECO:0000256" key="7">
    <source>
        <dbReference type="ARBA" id="ARBA00022692"/>
    </source>
</evidence>
<dbReference type="PROSITE" id="PS50894">
    <property type="entry name" value="HPT"/>
    <property type="match status" value="1"/>
</dbReference>
<dbReference type="InterPro" id="IPR008207">
    <property type="entry name" value="Sig_transdc_His_kin_Hpt_dom"/>
</dbReference>
<dbReference type="SUPFAM" id="SSF55874">
    <property type="entry name" value="ATPase domain of HSP90 chaperone/DNA topoisomerase II/histidine kinase"/>
    <property type="match status" value="1"/>
</dbReference>
<keyword evidence="7 17" id="KW-0812">Transmembrane</keyword>
<dbReference type="Gene3D" id="1.20.120.160">
    <property type="entry name" value="HPT domain"/>
    <property type="match status" value="1"/>
</dbReference>
<keyword evidence="11 17" id="KW-1133">Transmembrane helix</keyword>
<dbReference type="InterPro" id="IPR035965">
    <property type="entry name" value="PAS-like_dom_sf"/>
</dbReference>
<dbReference type="PROSITE" id="PS50112">
    <property type="entry name" value="PAS"/>
    <property type="match status" value="2"/>
</dbReference>
<dbReference type="GO" id="GO:0000155">
    <property type="term" value="F:phosphorelay sensor kinase activity"/>
    <property type="evidence" value="ECO:0007669"/>
    <property type="project" value="InterPro"/>
</dbReference>
<evidence type="ECO:0000256" key="10">
    <source>
        <dbReference type="ARBA" id="ARBA00022840"/>
    </source>
</evidence>
<feature type="signal peptide" evidence="18">
    <location>
        <begin position="1"/>
        <end position="28"/>
    </location>
</feature>
<dbReference type="InterPro" id="IPR003594">
    <property type="entry name" value="HATPase_dom"/>
</dbReference>
<protein>
    <recommendedName>
        <fullName evidence="3">histidine kinase</fullName>
        <ecNumber evidence="3">2.7.13.3</ecNumber>
    </recommendedName>
</protein>
<evidence type="ECO:0000256" key="6">
    <source>
        <dbReference type="ARBA" id="ARBA00022679"/>
    </source>
</evidence>
<dbReference type="SUPFAM" id="SSF47384">
    <property type="entry name" value="Homodimeric domain of signal transducing histidine kinase"/>
    <property type="match status" value="1"/>
</dbReference>
<evidence type="ECO:0000256" key="18">
    <source>
        <dbReference type="SAM" id="SignalP"/>
    </source>
</evidence>
<dbReference type="CDD" id="cd00082">
    <property type="entry name" value="HisKA"/>
    <property type="match status" value="1"/>
</dbReference>
<evidence type="ECO:0000259" key="19">
    <source>
        <dbReference type="PROSITE" id="PS50109"/>
    </source>
</evidence>
<keyword evidence="12" id="KW-0902">Two-component regulatory system</keyword>
<dbReference type="InterPro" id="IPR001610">
    <property type="entry name" value="PAC"/>
</dbReference>
<keyword evidence="13 17" id="KW-0472">Membrane</keyword>
<evidence type="ECO:0000256" key="2">
    <source>
        <dbReference type="ARBA" id="ARBA00004651"/>
    </source>
</evidence>
<feature type="domain" description="PAC" evidence="22">
    <location>
        <begin position="724"/>
        <end position="774"/>
    </location>
</feature>
<dbReference type="FunFam" id="1.10.287.130:FF:000038">
    <property type="entry name" value="Sensory transduction histidine kinase"/>
    <property type="match status" value="1"/>
</dbReference>
<dbReference type="GO" id="GO:0005524">
    <property type="term" value="F:ATP binding"/>
    <property type="evidence" value="ECO:0007669"/>
    <property type="project" value="UniProtKB-KW"/>
</dbReference>
<dbReference type="PRINTS" id="PR00344">
    <property type="entry name" value="BCTRLSENSOR"/>
</dbReference>
<feature type="domain" description="Histidine kinase" evidence="19">
    <location>
        <begin position="792"/>
        <end position="1021"/>
    </location>
</feature>
<dbReference type="InterPro" id="IPR036641">
    <property type="entry name" value="HPT_dom_sf"/>
</dbReference>
<dbReference type="InterPro" id="IPR000700">
    <property type="entry name" value="PAS-assoc_C"/>
</dbReference>
<dbReference type="Pfam" id="PF00989">
    <property type="entry name" value="PAS"/>
    <property type="match status" value="1"/>
</dbReference>
<dbReference type="SUPFAM" id="SSF52172">
    <property type="entry name" value="CheY-like"/>
    <property type="match status" value="2"/>
</dbReference>
<dbReference type="Pfam" id="PF00512">
    <property type="entry name" value="HisKA"/>
    <property type="match status" value="1"/>
</dbReference>
<dbReference type="InterPro" id="IPR013655">
    <property type="entry name" value="PAS_fold_3"/>
</dbReference>
<dbReference type="InterPro" id="IPR000014">
    <property type="entry name" value="PAS"/>
</dbReference>
<feature type="domain" description="PAC" evidence="22">
    <location>
        <begin position="463"/>
        <end position="516"/>
    </location>
</feature>
<evidence type="ECO:0000256" key="16">
    <source>
        <dbReference type="PROSITE-ProRule" id="PRU00169"/>
    </source>
</evidence>
<evidence type="ECO:0000256" key="13">
    <source>
        <dbReference type="ARBA" id="ARBA00023136"/>
    </source>
</evidence>